<dbReference type="Gramene" id="Pp3c25_12820V3.2">
    <property type="protein sequence ID" value="Pp3c25_12820V3.2"/>
    <property type="gene ID" value="Pp3c25_12820"/>
</dbReference>
<dbReference type="PANTHER" id="PTHR23130:SF199">
    <property type="entry name" value="CYTOCHROME B561 AND DOMON DOMAIN-CONTAINING PROTEIN"/>
    <property type="match status" value="1"/>
</dbReference>
<reference evidence="13" key="3">
    <citation type="submission" date="2020-12" db="UniProtKB">
        <authorList>
            <consortium name="EnsemblPlants"/>
        </authorList>
    </citation>
    <scope>IDENTIFICATION</scope>
</reference>
<dbReference type="EMBL" id="ABEU02000025">
    <property type="protein sequence ID" value="PNR27738.1"/>
    <property type="molecule type" value="Genomic_DNA"/>
</dbReference>
<evidence type="ECO:0000256" key="1">
    <source>
        <dbReference type="ARBA" id="ARBA00004370"/>
    </source>
</evidence>
<keyword evidence="7 9" id="KW-0472">Membrane</keyword>
<dbReference type="OrthoDB" id="2419613at2759"/>
<reference evidence="12 14" key="1">
    <citation type="journal article" date="2008" name="Science">
        <title>The Physcomitrella genome reveals evolutionary insights into the conquest of land by plants.</title>
        <authorList>
            <person name="Rensing S."/>
            <person name="Lang D."/>
            <person name="Zimmer A."/>
            <person name="Terry A."/>
            <person name="Salamov A."/>
            <person name="Shapiro H."/>
            <person name="Nishiyama T."/>
            <person name="Perroud P.-F."/>
            <person name="Lindquist E."/>
            <person name="Kamisugi Y."/>
            <person name="Tanahashi T."/>
            <person name="Sakakibara K."/>
            <person name="Fujita T."/>
            <person name="Oishi K."/>
            <person name="Shin-I T."/>
            <person name="Kuroki Y."/>
            <person name="Toyoda A."/>
            <person name="Suzuki Y."/>
            <person name="Hashimoto A."/>
            <person name="Yamaguchi K."/>
            <person name="Sugano A."/>
            <person name="Kohara Y."/>
            <person name="Fujiyama A."/>
            <person name="Anterola A."/>
            <person name="Aoki S."/>
            <person name="Ashton N."/>
            <person name="Barbazuk W.B."/>
            <person name="Barker E."/>
            <person name="Bennetzen J."/>
            <person name="Bezanilla M."/>
            <person name="Blankenship R."/>
            <person name="Cho S.H."/>
            <person name="Dutcher S."/>
            <person name="Estelle M."/>
            <person name="Fawcett J.A."/>
            <person name="Gundlach H."/>
            <person name="Hanada K."/>
            <person name="Heyl A."/>
            <person name="Hicks K.A."/>
            <person name="Hugh J."/>
            <person name="Lohr M."/>
            <person name="Mayer K."/>
            <person name="Melkozernov A."/>
            <person name="Murata T."/>
            <person name="Nelson D."/>
            <person name="Pils B."/>
            <person name="Prigge M."/>
            <person name="Reiss B."/>
            <person name="Renner T."/>
            <person name="Rombauts S."/>
            <person name="Rushton P."/>
            <person name="Sanderfoot A."/>
            <person name="Schween G."/>
            <person name="Shiu S.-H."/>
            <person name="Stueber K."/>
            <person name="Theodoulou F.L."/>
            <person name="Tu H."/>
            <person name="Van de Peer Y."/>
            <person name="Verrier P.J."/>
            <person name="Waters E."/>
            <person name="Wood A."/>
            <person name="Yang L."/>
            <person name="Cove D."/>
            <person name="Cuming A."/>
            <person name="Hasebe M."/>
            <person name="Lucas S."/>
            <person name="Mishler D.B."/>
            <person name="Reski R."/>
            <person name="Grigoriev I."/>
            <person name="Quatrano R.S."/>
            <person name="Boore J.L."/>
        </authorList>
    </citation>
    <scope>NUCLEOTIDE SEQUENCE [LARGE SCALE GENOMIC DNA]</scope>
    <source>
        <strain evidence="13 14">cv. Gransden 2004</strain>
    </source>
</reference>
<evidence type="ECO:0000256" key="6">
    <source>
        <dbReference type="ARBA" id="ARBA00022989"/>
    </source>
</evidence>
<evidence type="ECO:0000256" key="2">
    <source>
        <dbReference type="ARBA" id="ARBA00022448"/>
    </source>
</evidence>
<dbReference type="InterPro" id="IPR005018">
    <property type="entry name" value="DOMON_domain"/>
</dbReference>
<dbReference type="GeneID" id="112277178"/>
<dbReference type="SMART" id="SM00665">
    <property type="entry name" value="B561"/>
    <property type="match status" value="1"/>
</dbReference>
<evidence type="ECO:0000256" key="8">
    <source>
        <dbReference type="PIRSR" id="PIRSR037471-1"/>
    </source>
</evidence>
<sequence length="442" mass="47852">MFRAQHVSSLFGVLRDLSLHSDVKISHQRIEASMMEQRGMRNLVLLCTLMCAAFGVALSAKSCNLLKSSKNGFKACQMLPKLSSTLAWTIHNETNKIDFAFSGTAPVASGWVGWGINPTAAAMVGTQALIAFQSGQGAIVHSYAITGPIKGGAPCVPGNLSLDFTGTSVEISGTEITIFATLTKKSNGSWTMNHVWNEGSTVDLDTNAIGPHAMSGDSVASASIINLETNEASGDVELPHQKLKDRHAIISAVGWGMLLPLGIMAARYLRPLSQGSSAWFYIHVTCQCTGYILGVAAWVLGMKLHSYNHGAVPTKHRNIGISIFAMATLQVTALALRPKPESKLRNSWNVYHHSIGYAIIILIIINIFEGLDLLRPGVKWTNTYIVFLIVLGVISLVLEVIIWSMWLRQRSKSNADPVHVALGKAMGSNAYRNPDQKTMDVV</sequence>
<feature type="binding site" description="axial binding residue" evidence="8">
    <location>
        <position position="316"/>
    </location>
    <ligand>
        <name>heme b</name>
        <dbReference type="ChEBI" id="CHEBI:60344"/>
        <label>1</label>
    </ligand>
    <ligandPart>
        <name>Fe</name>
        <dbReference type="ChEBI" id="CHEBI:18248"/>
    </ligandPart>
</feature>
<dbReference type="CDD" id="cd09629">
    <property type="entry name" value="DOMON_CIL1_like"/>
    <property type="match status" value="1"/>
</dbReference>
<dbReference type="KEGG" id="ppp:112277178"/>
<dbReference type="InterPro" id="IPR045265">
    <property type="entry name" value="AIR12_DOMON"/>
</dbReference>
<feature type="binding site" description="axial binding residue" evidence="8">
    <location>
        <position position="283"/>
    </location>
    <ligand>
        <name>heme b</name>
        <dbReference type="ChEBI" id="CHEBI:60344"/>
        <label>1</label>
    </ligand>
    <ligandPart>
        <name>Fe</name>
        <dbReference type="ChEBI" id="CHEBI:18248"/>
    </ligandPart>
</feature>
<evidence type="ECO:0000256" key="7">
    <source>
        <dbReference type="ARBA" id="ARBA00023136"/>
    </source>
</evidence>
<dbReference type="PROSITE" id="PS50939">
    <property type="entry name" value="CYTOCHROME_B561"/>
    <property type="match status" value="1"/>
</dbReference>
<accession>A0A2K1IEN1</accession>
<feature type="transmembrane region" description="Helical" evidence="9">
    <location>
        <begin position="248"/>
        <end position="266"/>
    </location>
</feature>
<feature type="transmembrane region" description="Helical" evidence="9">
    <location>
        <begin position="348"/>
        <end position="368"/>
    </location>
</feature>
<keyword evidence="14" id="KW-1185">Reference proteome</keyword>
<keyword evidence="3 9" id="KW-0812">Transmembrane</keyword>
<keyword evidence="4" id="KW-0732">Signal</keyword>
<dbReference type="Pfam" id="PF04526">
    <property type="entry name" value="DUF568"/>
    <property type="match status" value="1"/>
</dbReference>
<evidence type="ECO:0000259" key="10">
    <source>
        <dbReference type="PROSITE" id="PS50836"/>
    </source>
</evidence>
<dbReference type="Gene3D" id="1.20.120.1770">
    <property type="match status" value="1"/>
</dbReference>
<dbReference type="FunCoup" id="A0A2K1IEN1">
    <property type="interactions" value="269"/>
</dbReference>
<dbReference type="PaxDb" id="3218-PP1S57_136V6.1"/>
<feature type="transmembrane region" description="Helical" evidence="9">
    <location>
        <begin position="278"/>
        <end position="299"/>
    </location>
</feature>
<dbReference type="PIRSF" id="PIRSF037471">
    <property type="entry name" value="UCP037471"/>
    <property type="match status" value="1"/>
</dbReference>
<protein>
    <recommendedName>
        <fullName evidence="15">Cytochrome b561 and DOMON domain-containing protein</fullName>
    </recommendedName>
</protein>
<dbReference type="STRING" id="3218.A0A2K1IEN1"/>
<dbReference type="GO" id="GO:0046872">
    <property type="term" value="F:metal ion binding"/>
    <property type="evidence" value="ECO:0007669"/>
    <property type="project" value="UniProtKB-KW"/>
</dbReference>
<feature type="transmembrane region" description="Helical" evidence="9">
    <location>
        <begin position="384"/>
        <end position="406"/>
    </location>
</feature>
<evidence type="ECO:0000313" key="13">
    <source>
        <dbReference type="EnsemblPlants" id="Pp3c25_12820V3.1"/>
    </source>
</evidence>
<keyword evidence="5" id="KW-0249">Electron transport</keyword>
<keyword evidence="2" id="KW-0813">Transport</keyword>
<dbReference type="Proteomes" id="UP000006727">
    <property type="component" value="Chromosome 25"/>
</dbReference>
<evidence type="ECO:0000313" key="14">
    <source>
        <dbReference type="Proteomes" id="UP000006727"/>
    </source>
</evidence>
<evidence type="ECO:0000256" key="4">
    <source>
        <dbReference type="ARBA" id="ARBA00022729"/>
    </source>
</evidence>
<feature type="domain" description="DOMON" evidence="10">
    <location>
        <begin position="82"/>
        <end position="199"/>
    </location>
</feature>
<dbReference type="RefSeq" id="XP_024365004.1">
    <property type="nucleotide sequence ID" value="XM_024509236.2"/>
</dbReference>
<dbReference type="InterPro" id="IPR006593">
    <property type="entry name" value="Cyt_b561/ferric_Rdtase_TM"/>
</dbReference>
<keyword evidence="6 9" id="KW-1133">Transmembrane helix</keyword>
<evidence type="ECO:0000256" key="3">
    <source>
        <dbReference type="ARBA" id="ARBA00022692"/>
    </source>
</evidence>
<name>A0A2K1IEN1_PHYPA</name>
<gene>
    <name evidence="13" type="primary">LOC112277178</name>
    <name evidence="12" type="ORF">PHYPA_029890</name>
</gene>
<feature type="domain" description="Cytochrome b561" evidence="11">
    <location>
        <begin position="210"/>
        <end position="407"/>
    </location>
</feature>
<dbReference type="AlphaFoldDB" id="A0A2K1IEN1"/>
<comment type="subcellular location">
    <subcellularLocation>
        <location evidence="1">Membrane</location>
    </subcellularLocation>
</comment>
<evidence type="ECO:0000313" key="12">
    <source>
        <dbReference type="EMBL" id="PNR27738.1"/>
    </source>
</evidence>
<dbReference type="EnsemblPlants" id="Pp3c25_12820V3.1">
    <property type="protein sequence ID" value="Pp3c25_12820V3.1"/>
    <property type="gene ID" value="Pp3c25_12820"/>
</dbReference>
<dbReference type="PANTHER" id="PTHR23130">
    <property type="entry name" value="CYTOCHROME B561 AND DOMON DOMAIN-CONTAINING PROTEIN"/>
    <property type="match status" value="1"/>
</dbReference>
<reference evidence="12 14" key="2">
    <citation type="journal article" date="2018" name="Plant J.">
        <title>The Physcomitrella patens chromosome-scale assembly reveals moss genome structure and evolution.</title>
        <authorList>
            <person name="Lang D."/>
            <person name="Ullrich K.K."/>
            <person name="Murat F."/>
            <person name="Fuchs J."/>
            <person name="Jenkins J."/>
            <person name="Haas F.B."/>
            <person name="Piednoel M."/>
            <person name="Gundlach H."/>
            <person name="Van Bel M."/>
            <person name="Meyberg R."/>
            <person name="Vives C."/>
            <person name="Morata J."/>
            <person name="Symeonidi A."/>
            <person name="Hiss M."/>
            <person name="Muchero W."/>
            <person name="Kamisugi Y."/>
            <person name="Saleh O."/>
            <person name="Blanc G."/>
            <person name="Decker E.L."/>
            <person name="van Gessel N."/>
            <person name="Grimwood J."/>
            <person name="Hayes R.D."/>
            <person name="Graham S.W."/>
            <person name="Gunter L.E."/>
            <person name="McDaniel S.F."/>
            <person name="Hoernstein S.N.W."/>
            <person name="Larsson A."/>
            <person name="Li F.W."/>
            <person name="Perroud P.F."/>
            <person name="Phillips J."/>
            <person name="Ranjan P."/>
            <person name="Rokshar D.S."/>
            <person name="Rothfels C.J."/>
            <person name="Schneider L."/>
            <person name="Shu S."/>
            <person name="Stevenson D.W."/>
            <person name="Thummler F."/>
            <person name="Tillich M."/>
            <person name="Villarreal Aguilar J.C."/>
            <person name="Widiez T."/>
            <person name="Wong G.K."/>
            <person name="Wymore A."/>
            <person name="Zhang Y."/>
            <person name="Zimmer A.D."/>
            <person name="Quatrano R.S."/>
            <person name="Mayer K.F.X."/>
            <person name="Goodstein D."/>
            <person name="Casacuberta J.M."/>
            <person name="Vandepoele K."/>
            <person name="Reski R."/>
            <person name="Cuming A.C."/>
            <person name="Tuskan G.A."/>
            <person name="Maumus F."/>
            <person name="Salse J."/>
            <person name="Schmutz J."/>
            <person name="Rensing S.A."/>
        </authorList>
    </citation>
    <scope>NUCLEOTIDE SEQUENCE [LARGE SCALE GENOMIC DNA]</scope>
    <source>
        <strain evidence="13 14">cv. Gransden 2004</strain>
    </source>
</reference>
<feature type="binding site" description="axial binding residue" evidence="8">
    <location>
        <position position="247"/>
    </location>
    <ligand>
        <name>heme b</name>
        <dbReference type="ChEBI" id="CHEBI:60344"/>
        <label>1</label>
    </ligand>
    <ligandPart>
        <name>Fe</name>
        <dbReference type="ChEBI" id="CHEBI:18248"/>
    </ligandPart>
</feature>
<dbReference type="GO" id="GO:0016020">
    <property type="term" value="C:membrane"/>
    <property type="evidence" value="ECO:0007669"/>
    <property type="project" value="UniProtKB-SubCell"/>
</dbReference>
<evidence type="ECO:0000256" key="5">
    <source>
        <dbReference type="ARBA" id="ARBA00022982"/>
    </source>
</evidence>
<proteinExistence type="predicted"/>
<feature type="transmembrane region" description="Helical" evidence="9">
    <location>
        <begin position="319"/>
        <end position="336"/>
    </location>
</feature>
<dbReference type="Pfam" id="PF03188">
    <property type="entry name" value="Cytochrom_B561"/>
    <property type="match status" value="1"/>
</dbReference>
<evidence type="ECO:0008006" key="15">
    <source>
        <dbReference type="Google" id="ProtNLM"/>
    </source>
</evidence>
<dbReference type="EnsemblPlants" id="Pp3c25_12820V3.2">
    <property type="protein sequence ID" value="Pp3c25_12820V3.2"/>
    <property type="gene ID" value="Pp3c25_12820"/>
</dbReference>
<feature type="binding site" description="axial binding residue" evidence="8">
    <location>
        <position position="352"/>
    </location>
    <ligand>
        <name>heme b</name>
        <dbReference type="ChEBI" id="CHEBI:60344"/>
        <label>1</label>
    </ligand>
    <ligandPart>
        <name>Fe</name>
        <dbReference type="ChEBI" id="CHEBI:18248"/>
    </ligandPart>
</feature>
<keyword evidence="8" id="KW-0408">Iron</keyword>
<dbReference type="PROSITE" id="PS50836">
    <property type="entry name" value="DOMON"/>
    <property type="match status" value="1"/>
</dbReference>
<evidence type="ECO:0000256" key="9">
    <source>
        <dbReference type="SAM" id="Phobius"/>
    </source>
</evidence>
<dbReference type="OMA" id="KPEKKWK"/>
<organism evidence="12">
    <name type="scientific">Physcomitrium patens</name>
    <name type="common">Spreading-leaved earth moss</name>
    <name type="synonym">Physcomitrella patens</name>
    <dbReference type="NCBI Taxonomy" id="3218"/>
    <lineage>
        <taxon>Eukaryota</taxon>
        <taxon>Viridiplantae</taxon>
        <taxon>Streptophyta</taxon>
        <taxon>Embryophyta</taxon>
        <taxon>Bryophyta</taxon>
        <taxon>Bryophytina</taxon>
        <taxon>Bryopsida</taxon>
        <taxon>Funariidae</taxon>
        <taxon>Funariales</taxon>
        <taxon>Funariaceae</taxon>
        <taxon>Physcomitrium</taxon>
    </lineage>
</organism>
<evidence type="ECO:0000259" key="11">
    <source>
        <dbReference type="PROSITE" id="PS50939"/>
    </source>
</evidence>
<dbReference type="CDD" id="cd08760">
    <property type="entry name" value="Cyt_b561_FRRS1_like"/>
    <property type="match status" value="1"/>
</dbReference>
<keyword evidence="8" id="KW-0479">Metal-binding</keyword>
<dbReference type="InterPro" id="IPR017214">
    <property type="entry name" value="UCP037471"/>
</dbReference>
<dbReference type="Gramene" id="Pp3c25_12820V3.1">
    <property type="protein sequence ID" value="Pp3c25_12820V3.1"/>
    <property type="gene ID" value="Pp3c25_12820"/>
</dbReference>